<feature type="region of interest" description="Disordered" evidence="5">
    <location>
        <begin position="1"/>
        <end position="142"/>
    </location>
</feature>
<keyword evidence="6" id="KW-1133">Transmembrane helix</keyword>
<protein>
    <recommendedName>
        <fullName evidence="7">RING-type domain-containing protein</fullName>
    </recommendedName>
</protein>
<dbReference type="InterPro" id="IPR013083">
    <property type="entry name" value="Znf_RING/FYVE/PHD"/>
</dbReference>
<feature type="compositionally biased region" description="Gly residues" evidence="5">
    <location>
        <begin position="93"/>
        <end position="107"/>
    </location>
</feature>
<evidence type="ECO:0000256" key="6">
    <source>
        <dbReference type="SAM" id="Phobius"/>
    </source>
</evidence>
<keyword evidence="3" id="KW-0862">Zinc</keyword>
<feature type="domain" description="RING-type" evidence="7">
    <location>
        <begin position="555"/>
        <end position="596"/>
    </location>
</feature>
<feature type="region of interest" description="Disordered" evidence="5">
    <location>
        <begin position="167"/>
        <end position="191"/>
    </location>
</feature>
<feature type="region of interest" description="Disordered" evidence="5">
    <location>
        <begin position="616"/>
        <end position="635"/>
    </location>
</feature>
<dbReference type="EMBL" id="CAJOBG010009170">
    <property type="protein sequence ID" value="CAF4260348.1"/>
    <property type="molecule type" value="Genomic_DNA"/>
</dbReference>
<reference evidence="8" key="1">
    <citation type="submission" date="2021-02" db="EMBL/GenBank/DDBJ databases">
        <authorList>
            <person name="Nowell W R."/>
        </authorList>
    </citation>
    <scope>NUCLEOTIDE SEQUENCE</scope>
</reference>
<dbReference type="PANTHER" id="PTHR45931:SF3">
    <property type="entry name" value="RING ZINC FINGER-CONTAINING PROTEIN"/>
    <property type="match status" value="1"/>
</dbReference>
<feature type="compositionally biased region" description="Low complexity" evidence="5">
    <location>
        <begin position="130"/>
        <end position="142"/>
    </location>
</feature>
<evidence type="ECO:0000256" key="2">
    <source>
        <dbReference type="ARBA" id="ARBA00022771"/>
    </source>
</evidence>
<feature type="compositionally biased region" description="Low complexity" evidence="5">
    <location>
        <begin position="1"/>
        <end position="74"/>
    </location>
</feature>
<evidence type="ECO:0000256" key="3">
    <source>
        <dbReference type="ARBA" id="ARBA00022833"/>
    </source>
</evidence>
<dbReference type="GO" id="GO:0061630">
    <property type="term" value="F:ubiquitin protein ligase activity"/>
    <property type="evidence" value="ECO:0007669"/>
    <property type="project" value="TreeGrafter"/>
</dbReference>
<dbReference type="SMART" id="SM00184">
    <property type="entry name" value="RING"/>
    <property type="match status" value="1"/>
</dbReference>
<keyword evidence="6" id="KW-0472">Membrane</keyword>
<dbReference type="CDD" id="cd16454">
    <property type="entry name" value="RING-H2_PA-TM-RING"/>
    <property type="match status" value="1"/>
</dbReference>
<accession>A0A820FFM2</accession>
<sequence length="647" mass="70159">DAGSSSSEGSSESWQSDDSGSSSSEGSSESSQSDESGSSSGEGSGESSQSDDSGSSSSEGSSESSQSDKSGSSSGEDERVGVMNKSGKTQKQGGSGVRGVVAGGGSKKSGESDDSGNSSGEVGKVGGMNKSGKTQKQGGSGSVRSGVLVVVASGGFKKYGESVISGSSSGGVDTVDGGKGSKGDKVGGGKGKTVSIKATAAGIRGGSYVVQAVPLRAPFDVTTVRDVVSQHSSSDRRNVVRVAVANGQRNKKENNIVTEKLRTRIGQSGGKIITKILGICKAIVLGQTYRVTGEESNRIRDLTINSISMYDRTRNVDSRYSRLLHNLRRGRQFEQPSISKKSYTQNCAPQDIYVSYVYEYDMHNQVFNSSFQDPNSILIKGLQSDIARYTAEELYKRNLVPYVTDEAHLTKIMDVSKQYNDQAALRFYISIDCVPSKQHEYYILTLIINGKRQKFNVTCTAQSNLIEPNYSNKYPLSKASLFGIIVLAACITFTLFLCVGWFSFTYYRQYKRRQIKIKLQEALANSVQQILDKTPIVTFIPINNTTDSNSEDPMCAICLESFIDNEKVRKLMCSHYFHTGCIDPWLLSNQNCPLCNRNILSDYVPSISDTIKSNRRETLNQQSRSTNTVNNRQSNPILENQVLNSQI</sequence>
<keyword evidence="1" id="KW-0479">Metal-binding</keyword>
<keyword evidence="6" id="KW-0812">Transmembrane</keyword>
<organism evidence="8 9">
    <name type="scientific">Rotaria magnacalcarata</name>
    <dbReference type="NCBI Taxonomy" id="392030"/>
    <lineage>
        <taxon>Eukaryota</taxon>
        <taxon>Metazoa</taxon>
        <taxon>Spiralia</taxon>
        <taxon>Gnathifera</taxon>
        <taxon>Rotifera</taxon>
        <taxon>Eurotatoria</taxon>
        <taxon>Bdelloidea</taxon>
        <taxon>Philodinida</taxon>
        <taxon>Philodinidae</taxon>
        <taxon>Rotaria</taxon>
    </lineage>
</organism>
<evidence type="ECO:0000313" key="8">
    <source>
        <dbReference type="EMBL" id="CAF4260348.1"/>
    </source>
</evidence>
<dbReference type="PANTHER" id="PTHR45931">
    <property type="entry name" value="SI:CH211-59O9.10"/>
    <property type="match status" value="1"/>
</dbReference>
<feature type="compositionally biased region" description="Polar residues" evidence="5">
    <location>
        <begin position="619"/>
        <end position="635"/>
    </location>
</feature>
<dbReference type="AlphaFoldDB" id="A0A820FFM2"/>
<proteinExistence type="predicted"/>
<dbReference type="InterPro" id="IPR001841">
    <property type="entry name" value="Znf_RING"/>
</dbReference>
<dbReference type="Gene3D" id="3.30.40.10">
    <property type="entry name" value="Zinc/RING finger domain, C3HC4 (zinc finger)"/>
    <property type="match status" value="1"/>
</dbReference>
<gene>
    <name evidence="8" type="ORF">OVN521_LOCUS29527</name>
</gene>
<comment type="caution">
    <text evidence="8">The sequence shown here is derived from an EMBL/GenBank/DDBJ whole genome shotgun (WGS) entry which is preliminary data.</text>
</comment>
<evidence type="ECO:0000256" key="4">
    <source>
        <dbReference type="PROSITE-ProRule" id="PRU00175"/>
    </source>
</evidence>
<dbReference type="SUPFAM" id="SSF57850">
    <property type="entry name" value="RING/U-box"/>
    <property type="match status" value="1"/>
</dbReference>
<evidence type="ECO:0000259" key="7">
    <source>
        <dbReference type="PROSITE" id="PS50089"/>
    </source>
</evidence>
<name>A0A820FFM2_9BILA</name>
<dbReference type="GO" id="GO:0005634">
    <property type="term" value="C:nucleus"/>
    <property type="evidence" value="ECO:0007669"/>
    <property type="project" value="TreeGrafter"/>
</dbReference>
<evidence type="ECO:0000256" key="1">
    <source>
        <dbReference type="ARBA" id="ARBA00022723"/>
    </source>
</evidence>
<dbReference type="PROSITE" id="PS50089">
    <property type="entry name" value="ZF_RING_2"/>
    <property type="match status" value="1"/>
</dbReference>
<feature type="non-terminal residue" evidence="8">
    <location>
        <position position="647"/>
    </location>
</feature>
<dbReference type="UniPathway" id="UPA00143"/>
<dbReference type="Proteomes" id="UP000663866">
    <property type="component" value="Unassembled WGS sequence"/>
</dbReference>
<feature type="transmembrane region" description="Helical" evidence="6">
    <location>
        <begin position="481"/>
        <end position="507"/>
    </location>
</feature>
<dbReference type="GO" id="GO:0016567">
    <property type="term" value="P:protein ubiquitination"/>
    <property type="evidence" value="ECO:0007669"/>
    <property type="project" value="UniProtKB-UniPathway"/>
</dbReference>
<evidence type="ECO:0000313" key="9">
    <source>
        <dbReference type="Proteomes" id="UP000663866"/>
    </source>
</evidence>
<keyword evidence="9" id="KW-1185">Reference proteome</keyword>
<keyword evidence="2 4" id="KW-0863">Zinc-finger</keyword>
<dbReference type="GO" id="GO:0008270">
    <property type="term" value="F:zinc ion binding"/>
    <property type="evidence" value="ECO:0007669"/>
    <property type="project" value="UniProtKB-KW"/>
</dbReference>
<evidence type="ECO:0000256" key="5">
    <source>
        <dbReference type="SAM" id="MobiDB-lite"/>
    </source>
</evidence>
<dbReference type="GO" id="GO:0006511">
    <property type="term" value="P:ubiquitin-dependent protein catabolic process"/>
    <property type="evidence" value="ECO:0007669"/>
    <property type="project" value="TreeGrafter"/>
</dbReference>
<dbReference type="InterPro" id="IPR051834">
    <property type="entry name" value="RING_finger_E3_ligase"/>
</dbReference>
<dbReference type="Pfam" id="PF13639">
    <property type="entry name" value="zf-RING_2"/>
    <property type="match status" value="1"/>
</dbReference>